<dbReference type="STRING" id="537007.BLAHAN_05446"/>
<dbReference type="KEGG" id="bhan:CGC63_09480"/>
<accession>C9L7S6</accession>
<dbReference type="AlphaFoldDB" id="C9L7S6"/>
<dbReference type="Proteomes" id="UP000003755">
    <property type="component" value="Unassembled WGS sequence"/>
</dbReference>
<evidence type="ECO:0000313" key="1">
    <source>
        <dbReference type="EMBL" id="EEX21821.1"/>
    </source>
</evidence>
<keyword evidence="2" id="KW-1185">Reference proteome</keyword>
<dbReference type="EMBL" id="ABYU02000016">
    <property type="protein sequence ID" value="EEX21821.1"/>
    <property type="molecule type" value="Genomic_DNA"/>
</dbReference>
<comment type="caution">
    <text evidence="1">The sequence shown here is derived from an EMBL/GenBank/DDBJ whole genome shotgun (WGS) entry which is preliminary data.</text>
</comment>
<evidence type="ECO:0000313" key="2">
    <source>
        <dbReference type="Proteomes" id="UP000003755"/>
    </source>
</evidence>
<name>C9L7S6_BLAHA</name>
<dbReference type="RefSeq" id="WP_003020590.1">
    <property type="nucleotide sequence ID" value="NZ_CP022413.2"/>
</dbReference>
<gene>
    <name evidence="1" type="ORF">BLAHAN_05446</name>
</gene>
<protein>
    <submittedName>
        <fullName evidence="1">Uncharacterized protein</fullName>
    </submittedName>
</protein>
<proteinExistence type="predicted"/>
<organism evidence="1 2">
    <name type="scientific">Blautia hansenii DSM 20583</name>
    <dbReference type="NCBI Taxonomy" id="537007"/>
    <lineage>
        <taxon>Bacteria</taxon>
        <taxon>Bacillati</taxon>
        <taxon>Bacillota</taxon>
        <taxon>Clostridia</taxon>
        <taxon>Lachnospirales</taxon>
        <taxon>Lachnospiraceae</taxon>
        <taxon>Blautia</taxon>
    </lineage>
</organism>
<sequence length="70" mass="8141">MAVKEKIEIAKNTNELLDHLIKIVENNSERFSFEWVTGGEAAKMEIYDKEKKIGYVVKLEPIEYNESHIS</sequence>
<reference evidence="1" key="1">
    <citation type="submission" date="2009-09" db="EMBL/GenBank/DDBJ databases">
        <authorList>
            <person name="Weinstock G."/>
            <person name="Sodergren E."/>
            <person name="Clifton S."/>
            <person name="Fulton L."/>
            <person name="Fulton B."/>
            <person name="Courtney L."/>
            <person name="Fronick C."/>
            <person name="Harrison M."/>
            <person name="Strong C."/>
            <person name="Farmer C."/>
            <person name="Delahaunty K."/>
            <person name="Markovic C."/>
            <person name="Hall O."/>
            <person name="Minx P."/>
            <person name="Tomlinson C."/>
            <person name="Mitreva M."/>
            <person name="Nelson J."/>
            <person name="Hou S."/>
            <person name="Wollam A."/>
            <person name="Pepin K.H."/>
            <person name="Johnson M."/>
            <person name="Bhonagiri V."/>
            <person name="Nash W.E."/>
            <person name="Warren W."/>
            <person name="Chinwalla A."/>
            <person name="Mardis E.R."/>
            <person name="Wilson R.K."/>
        </authorList>
    </citation>
    <scope>NUCLEOTIDE SEQUENCE [LARGE SCALE GENOMIC DNA]</scope>
    <source>
        <strain evidence="1">DSM 20583</strain>
    </source>
</reference>
<dbReference type="HOGENOM" id="CLU_2749707_0_0_9"/>